<dbReference type="InterPro" id="IPR007728">
    <property type="entry name" value="Pre-SET_dom"/>
</dbReference>
<dbReference type="InterPro" id="IPR001214">
    <property type="entry name" value="SET_dom"/>
</dbReference>
<evidence type="ECO:0000313" key="14">
    <source>
        <dbReference type="Proteomes" id="UP000631114"/>
    </source>
</evidence>
<evidence type="ECO:0000313" key="13">
    <source>
        <dbReference type="EMBL" id="KAF9611398.1"/>
    </source>
</evidence>
<dbReference type="PANTHER" id="PTHR45660:SF46">
    <property type="entry name" value="HISTONE-LYSINE N-METHYLTRANSFERASE, H3 LYSINE-9 SPECIFIC SUVH6"/>
    <property type="match status" value="1"/>
</dbReference>
<comment type="subcellular location">
    <subcellularLocation>
        <location evidence="1">Chromosome</location>
    </subcellularLocation>
    <subcellularLocation>
        <location evidence="8">Nucleus</location>
    </subcellularLocation>
</comment>
<dbReference type="PROSITE" id="PS50867">
    <property type="entry name" value="PRE_SET"/>
    <property type="match status" value="1"/>
</dbReference>
<dbReference type="AlphaFoldDB" id="A0A835I8T7"/>
<dbReference type="InterPro" id="IPR046341">
    <property type="entry name" value="SET_dom_sf"/>
</dbReference>
<keyword evidence="14" id="KW-1185">Reference proteome</keyword>
<dbReference type="EMBL" id="JADFTS010000004">
    <property type="protein sequence ID" value="KAF9611398.1"/>
    <property type="molecule type" value="Genomic_DNA"/>
</dbReference>
<dbReference type="SMART" id="SM00317">
    <property type="entry name" value="SET"/>
    <property type="match status" value="1"/>
</dbReference>
<dbReference type="Pfam" id="PF02182">
    <property type="entry name" value="SAD_SRA"/>
    <property type="match status" value="1"/>
</dbReference>
<dbReference type="OrthoDB" id="514200at2759"/>
<evidence type="ECO:0000256" key="2">
    <source>
        <dbReference type="ARBA" id="ARBA00022454"/>
    </source>
</evidence>
<feature type="domain" description="SET" evidence="9">
    <location>
        <begin position="1037"/>
        <end position="1154"/>
    </location>
</feature>
<keyword evidence="4" id="KW-0808">Transferase</keyword>
<evidence type="ECO:0000256" key="6">
    <source>
        <dbReference type="ARBA" id="ARBA00022853"/>
    </source>
</evidence>
<proteinExistence type="predicted"/>
<dbReference type="Gene3D" id="2.30.280.10">
    <property type="entry name" value="SRA-YDG"/>
    <property type="match status" value="1"/>
</dbReference>
<feature type="domain" description="YDG" evidence="12">
    <location>
        <begin position="756"/>
        <end position="905"/>
    </location>
</feature>
<dbReference type="GO" id="GO:0042054">
    <property type="term" value="F:histone methyltransferase activity"/>
    <property type="evidence" value="ECO:0007669"/>
    <property type="project" value="InterPro"/>
</dbReference>
<dbReference type="SUPFAM" id="SSF88697">
    <property type="entry name" value="PUA domain-like"/>
    <property type="match status" value="1"/>
</dbReference>
<dbReference type="Proteomes" id="UP000631114">
    <property type="component" value="Unassembled WGS sequence"/>
</dbReference>
<keyword evidence="2" id="KW-0158">Chromosome</keyword>
<gene>
    <name evidence="13" type="ORF">IFM89_032067</name>
</gene>
<organism evidence="13 14">
    <name type="scientific">Coptis chinensis</name>
    <dbReference type="NCBI Taxonomy" id="261450"/>
    <lineage>
        <taxon>Eukaryota</taxon>
        <taxon>Viridiplantae</taxon>
        <taxon>Streptophyta</taxon>
        <taxon>Embryophyta</taxon>
        <taxon>Tracheophyta</taxon>
        <taxon>Spermatophyta</taxon>
        <taxon>Magnoliopsida</taxon>
        <taxon>Ranunculales</taxon>
        <taxon>Ranunculaceae</taxon>
        <taxon>Coptidoideae</taxon>
        <taxon>Coptis</taxon>
    </lineage>
</organism>
<evidence type="ECO:0000256" key="4">
    <source>
        <dbReference type="ARBA" id="ARBA00022679"/>
    </source>
</evidence>
<keyword evidence="6" id="KW-0156">Chromatin regulator</keyword>
<feature type="domain" description="Post-SET" evidence="11">
    <location>
        <begin position="1168"/>
        <end position="1184"/>
    </location>
</feature>
<evidence type="ECO:0000259" key="11">
    <source>
        <dbReference type="PROSITE" id="PS50868"/>
    </source>
</evidence>
<keyword evidence="5" id="KW-0949">S-adenosyl-L-methionine</keyword>
<accession>A0A835I8T7</accession>
<evidence type="ECO:0000256" key="5">
    <source>
        <dbReference type="ARBA" id="ARBA00022691"/>
    </source>
</evidence>
<dbReference type="InterPro" id="IPR003616">
    <property type="entry name" value="Post-SET_dom"/>
</dbReference>
<evidence type="ECO:0000259" key="9">
    <source>
        <dbReference type="PROSITE" id="PS50280"/>
    </source>
</evidence>
<dbReference type="GO" id="GO:0003690">
    <property type="term" value="F:double-stranded DNA binding"/>
    <property type="evidence" value="ECO:0007669"/>
    <property type="project" value="TreeGrafter"/>
</dbReference>
<dbReference type="GO" id="GO:0005634">
    <property type="term" value="C:nucleus"/>
    <property type="evidence" value="ECO:0007669"/>
    <property type="project" value="UniProtKB-SubCell"/>
</dbReference>
<evidence type="ECO:0000256" key="8">
    <source>
        <dbReference type="PROSITE-ProRule" id="PRU00358"/>
    </source>
</evidence>
<dbReference type="SMART" id="SM00468">
    <property type="entry name" value="PreSET"/>
    <property type="match status" value="1"/>
</dbReference>
<dbReference type="SMART" id="SM00466">
    <property type="entry name" value="SRA"/>
    <property type="match status" value="1"/>
</dbReference>
<evidence type="ECO:0000259" key="12">
    <source>
        <dbReference type="PROSITE" id="PS51015"/>
    </source>
</evidence>
<dbReference type="InterPro" id="IPR025794">
    <property type="entry name" value="H3-K9-MeTrfase_plant"/>
</dbReference>
<keyword evidence="7 8" id="KW-0539">Nucleus</keyword>
<dbReference type="PROSITE" id="PS50868">
    <property type="entry name" value="POST_SET"/>
    <property type="match status" value="1"/>
</dbReference>
<evidence type="ECO:0000256" key="1">
    <source>
        <dbReference type="ARBA" id="ARBA00004286"/>
    </source>
</evidence>
<dbReference type="InterPro" id="IPR051357">
    <property type="entry name" value="H3K9_HMTase_SUVAR3-9"/>
</dbReference>
<keyword evidence="3" id="KW-0489">Methyltransferase</keyword>
<dbReference type="Gene3D" id="2.170.270.10">
    <property type="entry name" value="SET domain"/>
    <property type="match status" value="1"/>
</dbReference>
<evidence type="ECO:0000256" key="7">
    <source>
        <dbReference type="ARBA" id="ARBA00023242"/>
    </source>
</evidence>
<reference evidence="13 14" key="1">
    <citation type="submission" date="2020-10" db="EMBL/GenBank/DDBJ databases">
        <title>The Coptis chinensis genome and diversification of protoberbering-type alkaloids.</title>
        <authorList>
            <person name="Wang B."/>
            <person name="Shu S."/>
            <person name="Song C."/>
            <person name="Liu Y."/>
        </authorList>
    </citation>
    <scope>NUCLEOTIDE SEQUENCE [LARGE SCALE GENOMIC DNA]</scope>
    <source>
        <strain evidence="13">HL-2020</strain>
        <tissue evidence="13">Leaf</tissue>
    </source>
</reference>
<dbReference type="SUPFAM" id="SSF82199">
    <property type="entry name" value="SET domain"/>
    <property type="match status" value="1"/>
</dbReference>
<dbReference type="GO" id="GO:0008270">
    <property type="term" value="F:zinc ion binding"/>
    <property type="evidence" value="ECO:0007669"/>
    <property type="project" value="InterPro"/>
</dbReference>
<dbReference type="PROSITE" id="PS50280">
    <property type="entry name" value="SET"/>
    <property type="match status" value="1"/>
</dbReference>
<dbReference type="PANTHER" id="PTHR45660">
    <property type="entry name" value="HISTONE-LYSINE N-METHYLTRANSFERASE SETMAR"/>
    <property type="match status" value="1"/>
</dbReference>
<evidence type="ECO:0000256" key="3">
    <source>
        <dbReference type="ARBA" id="ARBA00022603"/>
    </source>
</evidence>
<feature type="domain" description="Pre-SET" evidence="10">
    <location>
        <begin position="974"/>
        <end position="1034"/>
    </location>
</feature>
<protein>
    <submittedName>
        <fullName evidence="13">Uncharacterized protein</fullName>
    </submittedName>
</protein>
<dbReference type="InterPro" id="IPR015947">
    <property type="entry name" value="PUA-like_sf"/>
</dbReference>
<dbReference type="PROSITE" id="PS51015">
    <property type="entry name" value="YDG"/>
    <property type="match status" value="1"/>
</dbReference>
<dbReference type="InterPro" id="IPR036987">
    <property type="entry name" value="SRA-YDG_sf"/>
</dbReference>
<dbReference type="Pfam" id="PF05033">
    <property type="entry name" value="Pre-SET"/>
    <property type="match status" value="1"/>
</dbReference>
<sequence length="1184" mass="132205">MDGFWGNSASKKRHFENVSGDNVSLMMFKKRRDTTQQIFRRNVLVDEIVNEGGVDKLDVEEGEIVEVDSADLFLEGHREYGQQVNAQMSEDGVENGTVDRLDVEEGEIVEVEDGVHYGLDDKQDIEEGEIVEVDSANRFPECSGQYSPKVNASEESVVIRLDYEMKVKAKSALVEVDSAMQFQEGFGRVAKLSGEGVTVGSDYEMNVKVENAFVESDCAKQFPEAGQEYSPQLNAELCDKGVGDSSVDQFDIEEGEILEVDSANGFTGGFGQNSPKVNVSEESCSGGSDYEMKVKIDSALLKVDSAKQFPEAFGQLARQVDAILSREGGTVGSVFKPDSAQQSGRLIRSEVLEVARSLVSDESLQSPNTSTSETVMSLKFLDQMGEREASELKKAVELMVNHSGNYEPKYLGLSNNLNDTYFPGSKRDSTVYASKGYLNNIDHPEGKGLPSCFGLQLPVDSVLPDAFVQIDDSDRPQASFPPENVEQSLHREYPRQSRSARRDFPAGCGRRALLNPVDEYQELVECYQDRSVGEKSSGKSRLDQFDSQPKQKDFAKISFKRLHENTLSPSYAKSSYFSNNDEKMRMKPANLSNMNSIRRNVFGKSVCERCAVNKPKGKEIVKTPIFRTHETMKSIAEKCEFEAQKTSKVIIRKRNNEVIDYLSEHDDSALIQRSRNMASSSTAFNWGVTDKSNQADLARIKVGETLRLFQMVFRKLMHGVEAKPKVKNGPRQRIDLVSATLLREKNKCVNTGKILGRVPGVEVGDEFHYRVELAIIGLHHHYQNGIEYMQRDGKIVATSIVSSGGYDDYMDSSDVLVYSGQGGTPEFGDKMPADQMLIRGNLALTNSMVEGTPVRVIRGFKGNDSLDARMNKAGTLVYDGLYLVKSYWKRQGCYGNQVFMFRLRRIVGQPELAIKELKKSKRTREREGCAKDISQGKEKMPIGAVNRIDAEKPPKFKYIRHVIHPLHYDPIPPRGCDCIDGCLSSTKCLCTIRNGGQIPFNYNGALVETKPLVYECGPRCKCPPSCYNRVSQHGIKFQLELFKTESRGWGVRSLISISSGSFICDDHAVSTELSKLMPSDLNSNSSCEDEEDVSGFTIDAAQYGNVGRFINHSCSPNLYAQNVLYDNDDKRMPHIMLFAAENIPPLQELTYHYKIQLDQVYDSNGNIKKKNCYCGSLGCRGRIY</sequence>
<dbReference type="GO" id="GO:0005694">
    <property type="term" value="C:chromosome"/>
    <property type="evidence" value="ECO:0007669"/>
    <property type="project" value="UniProtKB-SubCell"/>
</dbReference>
<dbReference type="PROSITE" id="PS51575">
    <property type="entry name" value="SAM_MT43_SUVAR39_2"/>
    <property type="match status" value="1"/>
</dbReference>
<dbReference type="GO" id="GO:0032259">
    <property type="term" value="P:methylation"/>
    <property type="evidence" value="ECO:0007669"/>
    <property type="project" value="UniProtKB-KW"/>
</dbReference>
<evidence type="ECO:0000259" key="10">
    <source>
        <dbReference type="PROSITE" id="PS50867"/>
    </source>
</evidence>
<comment type="caution">
    <text evidence="13">The sequence shown here is derived from an EMBL/GenBank/DDBJ whole genome shotgun (WGS) entry which is preliminary data.</text>
</comment>
<dbReference type="InterPro" id="IPR003105">
    <property type="entry name" value="SRA_YDG"/>
</dbReference>
<name>A0A835I8T7_9MAGN</name>
<dbReference type="Pfam" id="PF00856">
    <property type="entry name" value="SET"/>
    <property type="match status" value="1"/>
</dbReference>